<name>A0A382ZRN7_9ZZZZ</name>
<evidence type="ECO:0000313" key="2">
    <source>
        <dbReference type="EMBL" id="SVD98276.1"/>
    </source>
</evidence>
<dbReference type="PANTHER" id="PTHR42879">
    <property type="entry name" value="3-OXOACYL-(ACYL-CARRIER-PROTEIN) REDUCTASE"/>
    <property type="match status" value="1"/>
</dbReference>
<protein>
    <recommendedName>
        <fullName evidence="3">Short-chain dehydrogenase</fullName>
    </recommendedName>
</protein>
<dbReference type="InterPro" id="IPR002347">
    <property type="entry name" value="SDR_fam"/>
</dbReference>
<feature type="non-terminal residue" evidence="2">
    <location>
        <position position="188"/>
    </location>
</feature>
<dbReference type="EMBL" id="UINC01186175">
    <property type="protein sequence ID" value="SVD98276.1"/>
    <property type="molecule type" value="Genomic_DNA"/>
</dbReference>
<dbReference type="InterPro" id="IPR036291">
    <property type="entry name" value="NAD(P)-bd_dom_sf"/>
</dbReference>
<accession>A0A382ZRN7</accession>
<proteinExistence type="inferred from homology"/>
<dbReference type="PRINTS" id="PR00081">
    <property type="entry name" value="GDHRDH"/>
</dbReference>
<comment type="similarity">
    <text evidence="1">Belongs to the short-chain dehydrogenases/reductases (SDR) family.</text>
</comment>
<sequence>MNKKLKGKIALVTGGSRGIGFSCAMKLAEQGASVFLASSNPERLQKASEIIREKTSCESAFHAADLRNMEGCQDTADALIKHFNRCDILINSAGATKGGIFPEQPDEEMLDGFALKFHSAFRLSSMLWPELKKNSGCVINIVGGFSRTPSKDFMVGGAVNAALGNFSKALANQGLQDDVNVNWVHPGP</sequence>
<evidence type="ECO:0008006" key="3">
    <source>
        <dbReference type="Google" id="ProtNLM"/>
    </source>
</evidence>
<dbReference type="Gene3D" id="3.40.50.720">
    <property type="entry name" value="NAD(P)-binding Rossmann-like Domain"/>
    <property type="match status" value="1"/>
</dbReference>
<gene>
    <name evidence="2" type="ORF">METZ01_LOCUS451130</name>
</gene>
<dbReference type="SUPFAM" id="SSF51735">
    <property type="entry name" value="NAD(P)-binding Rossmann-fold domains"/>
    <property type="match status" value="1"/>
</dbReference>
<organism evidence="2">
    <name type="scientific">marine metagenome</name>
    <dbReference type="NCBI Taxonomy" id="408172"/>
    <lineage>
        <taxon>unclassified sequences</taxon>
        <taxon>metagenomes</taxon>
        <taxon>ecological metagenomes</taxon>
    </lineage>
</organism>
<dbReference type="Pfam" id="PF00106">
    <property type="entry name" value="adh_short"/>
    <property type="match status" value="1"/>
</dbReference>
<dbReference type="InterPro" id="IPR050259">
    <property type="entry name" value="SDR"/>
</dbReference>
<dbReference type="PANTHER" id="PTHR42879:SF6">
    <property type="entry name" value="NADPH-DEPENDENT REDUCTASE BACG"/>
    <property type="match status" value="1"/>
</dbReference>
<evidence type="ECO:0000256" key="1">
    <source>
        <dbReference type="ARBA" id="ARBA00006484"/>
    </source>
</evidence>
<dbReference type="AlphaFoldDB" id="A0A382ZRN7"/>
<reference evidence="2" key="1">
    <citation type="submission" date="2018-05" db="EMBL/GenBank/DDBJ databases">
        <authorList>
            <person name="Lanie J.A."/>
            <person name="Ng W.-L."/>
            <person name="Kazmierczak K.M."/>
            <person name="Andrzejewski T.M."/>
            <person name="Davidsen T.M."/>
            <person name="Wayne K.J."/>
            <person name="Tettelin H."/>
            <person name="Glass J.I."/>
            <person name="Rusch D."/>
            <person name="Podicherti R."/>
            <person name="Tsui H.-C.T."/>
            <person name="Winkler M.E."/>
        </authorList>
    </citation>
    <scope>NUCLEOTIDE SEQUENCE</scope>
</reference>